<keyword evidence="1" id="KW-1133">Transmembrane helix</keyword>
<reference evidence="2" key="1">
    <citation type="journal article" date="2020" name="Nature">
        <title>Giant virus diversity and host interactions through global metagenomics.</title>
        <authorList>
            <person name="Schulz F."/>
            <person name="Roux S."/>
            <person name="Paez-Espino D."/>
            <person name="Jungbluth S."/>
            <person name="Walsh D.A."/>
            <person name="Denef V.J."/>
            <person name="McMahon K.D."/>
            <person name="Konstantinidis K.T."/>
            <person name="Eloe-Fadrosh E.A."/>
            <person name="Kyrpides N.C."/>
            <person name="Woyke T."/>
        </authorList>
    </citation>
    <scope>NUCLEOTIDE SEQUENCE</scope>
    <source>
        <strain evidence="2">GVMAG-M-3300001351-8</strain>
    </source>
</reference>
<feature type="transmembrane region" description="Helical" evidence="1">
    <location>
        <begin position="65"/>
        <end position="83"/>
    </location>
</feature>
<protein>
    <submittedName>
        <fullName evidence="2">Uncharacterized protein</fullName>
    </submittedName>
</protein>
<organism evidence="2">
    <name type="scientific">viral metagenome</name>
    <dbReference type="NCBI Taxonomy" id="1070528"/>
    <lineage>
        <taxon>unclassified sequences</taxon>
        <taxon>metagenomes</taxon>
        <taxon>organismal metagenomes</taxon>
    </lineage>
</organism>
<feature type="transmembrane region" description="Helical" evidence="1">
    <location>
        <begin position="103"/>
        <end position="123"/>
    </location>
</feature>
<dbReference type="EMBL" id="MN738872">
    <property type="protein sequence ID" value="QHT29220.1"/>
    <property type="molecule type" value="Genomic_DNA"/>
</dbReference>
<evidence type="ECO:0000256" key="1">
    <source>
        <dbReference type="SAM" id="Phobius"/>
    </source>
</evidence>
<dbReference type="AlphaFoldDB" id="A0A6C0ELL7"/>
<keyword evidence="1" id="KW-0472">Membrane</keyword>
<accession>A0A6C0ELL7</accession>
<feature type="transmembrane region" description="Helical" evidence="1">
    <location>
        <begin position="20"/>
        <end position="53"/>
    </location>
</feature>
<name>A0A6C0ELL7_9ZZZZ</name>
<keyword evidence="1" id="KW-0812">Transmembrane</keyword>
<sequence length="129" mass="15133">MYSKFIQFYTKNNYDNTLKLILLIINTLSLIYFIETSWCIPITVILLSIYLLVSKKELKDKKSLVYTWIIFSLATILAESFIISYKVIPVLKYKNPDINNVPLWLISAYLNMVISIIIVNDYFNFSISK</sequence>
<evidence type="ECO:0000313" key="2">
    <source>
        <dbReference type="EMBL" id="QHT29220.1"/>
    </source>
</evidence>
<proteinExistence type="predicted"/>